<dbReference type="InterPro" id="IPR036250">
    <property type="entry name" value="AcylCo_DH-like_C"/>
</dbReference>
<dbReference type="PROSITE" id="PS00073">
    <property type="entry name" value="ACYL_COA_DH_2"/>
    <property type="match status" value="1"/>
</dbReference>
<keyword evidence="3 5" id="KW-0285">Flavoprotein</keyword>
<protein>
    <submittedName>
        <fullName evidence="9">Acyl-CoA dehydrogenase family protein</fullName>
    </submittedName>
</protein>
<dbReference type="PIRSF" id="PIRSF016578">
    <property type="entry name" value="HsaA"/>
    <property type="match status" value="1"/>
</dbReference>
<comment type="similarity">
    <text evidence="2 5">Belongs to the acyl-CoA dehydrogenase family.</text>
</comment>
<evidence type="ECO:0000256" key="4">
    <source>
        <dbReference type="ARBA" id="ARBA00022827"/>
    </source>
</evidence>
<feature type="domain" description="Acyl-CoA oxidase/dehydrogenase middle" evidence="7">
    <location>
        <begin position="122"/>
        <end position="217"/>
    </location>
</feature>
<evidence type="ECO:0000256" key="5">
    <source>
        <dbReference type="RuleBase" id="RU362125"/>
    </source>
</evidence>
<dbReference type="Gene3D" id="1.20.140.10">
    <property type="entry name" value="Butyryl-CoA Dehydrogenase, subunit A, domain 3"/>
    <property type="match status" value="1"/>
</dbReference>
<dbReference type="RefSeq" id="WP_213238473.1">
    <property type="nucleotide sequence ID" value="NZ_JAHBCL010000048.1"/>
</dbReference>
<evidence type="ECO:0000259" key="8">
    <source>
        <dbReference type="Pfam" id="PF02771"/>
    </source>
</evidence>
<dbReference type="PANTHER" id="PTHR43884">
    <property type="entry name" value="ACYL-COA DEHYDROGENASE"/>
    <property type="match status" value="1"/>
</dbReference>
<gene>
    <name evidence="9" type="ORF">KHM83_18260</name>
</gene>
<dbReference type="SUPFAM" id="SSF56645">
    <property type="entry name" value="Acyl-CoA dehydrogenase NM domain-like"/>
    <property type="match status" value="1"/>
</dbReference>
<feature type="domain" description="Acyl-CoA dehydrogenase/oxidase N-terminal" evidence="8">
    <location>
        <begin position="6"/>
        <end position="117"/>
    </location>
</feature>
<evidence type="ECO:0000256" key="3">
    <source>
        <dbReference type="ARBA" id="ARBA00022630"/>
    </source>
</evidence>
<dbReference type="Gene3D" id="1.10.540.10">
    <property type="entry name" value="Acyl-CoA dehydrogenase/oxidase, N-terminal domain"/>
    <property type="match status" value="1"/>
</dbReference>
<evidence type="ECO:0000259" key="6">
    <source>
        <dbReference type="Pfam" id="PF00441"/>
    </source>
</evidence>
<dbReference type="InterPro" id="IPR013786">
    <property type="entry name" value="AcylCoA_DH/ox_N"/>
</dbReference>
<dbReference type="InterPro" id="IPR046373">
    <property type="entry name" value="Acyl-CoA_Oxase/DH_mid-dom_sf"/>
</dbReference>
<dbReference type="InterPro" id="IPR006091">
    <property type="entry name" value="Acyl-CoA_Oxase/DH_mid-dom"/>
</dbReference>
<proteinExistence type="inferred from homology"/>
<comment type="caution">
    <text evidence="9">The sequence shown here is derived from an EMBL/GenBank/DDBJ whole genome shotgun (WGS) entry which is preliminary data.</text>
</comment>
<dbReference type="Pfam" id="PF00441">
    <property type="entry name" value="Acyl-CoA_dh_1"/>
    <property type="match status" value="1"/>
</dbReference>
<dbReference type="InterPro" id="IPR037069">
    <property type="entry name" value="AcylCoA_DH/ox_N_sf"/>
</dbReference>
<evidence type="ECO:0000313" key="9">
    <source>
        <dbReference type="EMBL" id="MBS7528616.1"/>
    </source>
</evidence>
<name>A0ABS5PVC6_9FIRM</name>
<keyword evidence="4 5" id="KW-0274">FAD</keyword>
<dbReference type="InterPro" id="IPR009075">
    <property type="entry name" value="AcylCo_DH/oxidase_C"/>
</dbReference>
<dbReference type="EMBL" id="JAHBCL010000048">
    <property type="protein sequence ID" value="MBS7528616.1"/>
    <property type="molecule type" value="Genomic_DNA"/>
</dbReference>
<dbReference type="Gene3D" id="2.40.110.10">
    <property type="entry name" value="Butyryl-CoA Dehydrogenase, subunit A, domain 2"/>
    <property type="match status" value="1"/>
</dbReference>
<keyword evidence="5" id="KW-0560">Oxidoreductase</keyword>
<sequence>MFEFFNEDQKMLRSVVRELVEKEIAPHAAEWDEQDKCPKELFKVFGEQGLLGLFVSPEYGGAGLGLTERAIMLEEVARHSAGFAIALMTHGLAVAAIYNHGSEAHKKEWLPKLCSGELIGGLSVTEPTGGSDLTTQATTIEQTENGFVLNGRKVFITNSHIADVNVWTGTSGVNEKGRKVLSAVLIPPGTPGLSAGRKENKLGLRGSVTGDTIAKDVQLGPDALVGKAGKGAAVAMHTIGHFGRSGMSAIAIGILRGCVEESIKFSKERIIYGKPLAKVPAIQAMIAENEIDFEAASTMLYNATAIYDRGEDAVPRLAAVKYFATEAAVTASRRTIDLMGGYGVINEYPVGRFLRDALANIPSGGTSQIMKVIVAGNVLR</sequence>
<dbReference type="SUPFAM" id="SSF47203">
    <property type="entry name" value="Acyl-CoA dehydrogenase C-terminal domain-like"/>
    <property type="match status" value="1"/>
</dbReference>
<evidence type="ECO:0000256" key="2">
    <source>
        <dbReference type="ARBA" id="ARBA00009347"/>
    </source>
</evidence>
<dbReference type="Proteomes" id="UP000746471">
    <property type="component" value="Unassembled WGS sequence"/>
</dbReference>
<evidence type="ECO:0000256" key="1">
    <source>
        <dbReference type="ARBA" id="ARBA00001974"/>
    </source>
</evidence>
<keyword evidence="10" id="KW-1185">Reference proteome</keyword>
<dbReference type="PANTHER" id="PTHR43884:SF12">
    <property type="entry name" value="ISOVALERYL-COA DEHYDROGENASE, MITOCHONDRIAL-RELATED"/>
    <property type="match status" value="1"/>
</dbReference>
<dbReference type="Pfam" id="PF02770">
    <property type="entry name" value="Acyl-CoA_dh_M"/>
    <property type="match status" value="1"/>
</dbReference>
<comment type="cofactor">
    <cofactor evidence="1 5">
        <name>FAD</name>
        <dbReference type="ChEBI" id="CHEBI:57692"/>
    </cofactor>
</comment>
<feature type="domain" description="Acyl-CoA dehydrogenase/oxidase C-terminal" evidence="6">
    <location>
        <begin position="229"/>
        <end position="378"/>
    </location>
</feature>
<dbReference type="InterPro" id="IPR009100">
    <property type="entry name" value="AcylCoA_DH/oxidase_NM_dom_sf"/>
</dbReference>
<accession>A0ABS5PVC6</accession>
<evidence type="ECO:0000259" key="7">
    <source>
        <dbReference type="Pfam" id="PF02770"/>
    </source>
</evidence>
<dbReference type="InterPro" id="IPR006089">
    <property type="entry name" value="Acyl-CoA_DH_CS"/>
</dbReference>
<organism evidence="9 10">
    <name type="scientific">Fusibacter paucivorans</name>
    <dbReference type="NCBI Taxonomy" id="76009"/>
    <lineage>
        <taxon>Bacteria</taxon>
        <taxon>Bacillati</taxon>
        <taxon>Bacillota</taxon>
        <taxon>Clostridia</taxon>
        <taxon>Eubacteriales</taxon>
        <taxon>Eubacteriales Family XII. Incertae Sedis</taxon>
        <taxon>Fusibacter</taxon>
    </lineage>
</organism>
<reference evidence="9 10" key="1">
    <citation type="submission" date="2021-05" db="EMBL/GenBank/DDBJ databases">
        <title>Fusibacter ferrireducens sp. nov., an anaerobic, sulfur- and Fe-reducing bacterium isolated from the mangrove sediment.</title>
        <authorList>
            <person name="Qiu D."/>
        </authorList>
    </citation>
    <scope>NUCLEOTIDE SEQUENCE [LARGE SCALE GENOMIC DNA]</scope>
    <source>
        <strain evidence="9 10">DSM 12116</strain>
    </source>
</reference>
<dbReference type="Pfam" id="PF02771">
    <property type="entry name" value="Acyl-CoA_dh_N"/>
    <property type="match status" value="1"/>
</dbReference>
<evidence type="ECO:0000313" key="10">
    <source>
        <dbReference type="Proteomes" id="UP000746471"/>
    </source>
</evidence>